<evidence type="ECO:0000256" key="4">
    <source>
        <dbReference type="ARBA" id="ARBA00022691"/>
    </source>
</evidence>
<dbReference type="GO" id="GO:0005737">
    <property type="term" value="C:cytoplasm"/>
    <property type="evidence" value="ECO:0007669"/>
    <property type="project" value="UniProtKB-SubCell"/>
</dbReference>
<evidence type="ECO:0000313" key="8">
    <source>
        <dbReference type="EMBL" id="ADL13741.1"/>
    </source>
</evidence>
<dbReference type="NCBIfam" id="NF000985">
    <property type="entry name" value="PRK00103.1-3"/>
    <property type="match status" value="1"/>
</dbReference>
<name>D9QU20_ACEAZ</name>
<protein>
    <recommendedName>
        <fullName evidence="6">Ribosomal RNA large subunit methyltransferase H</fullName>
        <ecNumber evidence="6">2.1.1.177</ecNumber>
    </recommendedName>
    <alternativeName>
        <fullName evidence="6">23S rRNA (pseudouridine1915-N3)-methyltransferase</fullName>
    </alternativeName>
    <alternativeName>
        <fullName evidence="6">23S rRNA m3Psi1915 methyltransferase</fullName>
    </alternativeName>
    <alternativeName>
        <fullName evidence="6">rRNA (pseudouridine-N3-)-methyltransferase RlmH</fullName>
    </alternativeName>
</protein>
<keyword evidence="3 6" id="KW-0808">Transferase</keyword>
<dbReference type="Pfam" id="PF02590">
    <property type="entry name" value="SPOUT_MTase"/>
    <property type="match status" value="1"/>
</dbReference>
<dbReference type="KEGG" id="aar:Acear_2256"/>
<dbReference type="CDD" id="cd18081">
    <property type="entry name" value="RlmH-like"/>
    <property type="match status" value="1"/>
</dbReference>
<dbReference type="SUPFAM" id="SSF75217">
    <property type="entry name" value="alpha/beta knot"/>
    <property type="match status" value="1"/>
</dbReference>
<comment type="similarity">
    <text evidence="5 6">Belongs to the RNA methyltransferase RlmH family.</text>
</comment>
<comment type="subunit">
    <text evidence="6">Homodimer.</text>
</comment>
<keyword evidence="9" id="KW-1185">Reference proteome</keyword>
<evidence type="ECO:0000256" key="5">
    <source>
        <dbReference type="ARBA" id="ARBA00038303"/>
    </source>
</evidence>
<dbReference type="RefSeq" id="WP_013279182.1">
    <property type="nucleotide sequence ID" value="NC_014378.1"/>
</dbReference>
<evidence type="ECO:0000313" key="9">
    <source>
        <dbReference type="Proteomes" id="UP000001661"/>
    </source>
</evidence>
<organism evidence="8 9">
    <name type="scientific">Acetohalobium arabaticum (strain ATCC 49924 / DSM 5501 / Z-7288)</name>
    <dbReference type="NCBI Taxonomy" id="574087"/>
    <lineage>
        <taxon>Bacteria</taxon>
        <taxon>Bacillati</taxon>
        <taxon>Bacillota</taxon>
        <taxon>Clostridia</taxon>
        <taxon>Halanaerobiales</taxon>
        <taxon>Halobacteroidaceae</taxon>
        <taxon>Acetohalobium</taxon>
    </lineage>
</organism>
<dbReference type="STRING" id="574087.Acear_2256"/>
<dbReference type="InterPro" id="IPR029028">
    <property type="entry name" value="Alpha/beta_knot_MTases"/>
</dbReference>
<keyword evidence="1 6" id="KW-0698">rRNA processing</keyword>
<dbReference type="GO" id="GO:0070038">
    <property type="term" value="F:rRNA (pseudouridine-N3-)-methyltransferase activity"/>
    <property type="evidence" value="ECO:0007669"/>
    <property type="project" value="UniProtKB-UniRule"/>
</dbReference>
<dbReference type="AlphaFoldDB" id="D9QU20"/>
<evidence type="ECO:0000256" key="6">
    <source>
        <dbReference type="HAMAP-Rule" id="MF_00658"/>
    </source>
</evidence>
<keyword evidence="2 6" id="KW-0489">Methyltransferase</keyword>
<evidence type="ECO:0000256" key="7">
    <source>
        <dbReference type="SAM" id="Coils"/>
    </source>
</evidence>
<feature type="coiled-coil region" evidence="7">
    <location>
        <begin position="33"/>
        <end position="70"/>
    </location>
</feature>
<comment type="catalytic activity">
    <reaction evidence="6">
        <text>pseudouridine(1915) in 23S rRNA + S-adenosyl-L-methionine = N(3)-methylpseudouridine(1915) in 23S rRNA + S-adenosyl-L-homocysteine + H(+)</text>
        <dbReference type="Rhea" id="RHEA:42752"/>
        <dbReference type="Rhea" id="RHEA-COMP:10221"/>
        <dbReference type="Rhea" id="RHEA-COMP:10222"/>
        <dbReference type="ChEBI" id="CHEBI:15378"/>
        <dbReference type="ChEBI" id="CHEBI:57856"/>
        <dbReference type="ChEBI" id="CHEBI:59789"/>
        <dbReference type="ChEBI" id="CHEBI:65314"/>
        <dbReference type="ChEBI" id="CHEBI:74486"/>
        <dbReference type="EC" id="2.1.1.177"/>
    </reaction>
</comment>
<dbReference type="InterPro" id="IPR003742">
    <property type="entry name" value="RlmH-like"/>
</dbReference>
<dbReference type="HAMAP" id="MF_00658">
    <property type="entry name" value="23SrRNA_methyltr_H"/>
    <property type="match status" value="1"/>
</dbReference>
<feature type="binding site" evidence="6">
    <location>
        <position position="108"/>
    </location>
    <ligand>
        <name>S-adenosyl-L-methionine</name>
        <dbReference type="ChEBI" id="CHEBI:59789"/>
    </ligand>
</feature>
<gene>
    <name evidence="6" type="primary">rlmH</name>
    <name evidence="8" type="ordered locus">Acear_2256</name>
</gene>
<sequence length="159" mass="18152">MQVNLITIGSLKADYIQRGSDEFSKRLSRYTDLEIIEIKAEKLRSNLSDAEKDKIKKQEAERILKKMSNTAYSIALDYQGKHMTSKGLAKSINNLQLQGYSELDFIIGGTLGLHSQVKDAADHVLSLSNMTFTHEMARLILLEQIYRAFKILNGEEYHR</sequence>
<dbReference type="EMBL" id="CP002105">
    <property type="protein sequence ID" value="ADL13741.1"/>
    <property type="molecule type" value="Genomic_DNA"/>
</dbReference>
<dbReference type="EC" id="2.1.1.177" evidence="6"/>
<evidence type="ECO:0000256" key="2">
    <source>
        <dbReference type="ARBA" id="ARBA00022603"/>
    </source>
</evidence>
<accession>D9QU20</accession>
<keyword evidence="7" id="KW-0175">Coiled coil</keyword>
<dbReference type="Proteomes" id="UP000001661">
    <property type="component" value="Chromosome"/>
</dbReference>
<keyword evidence="6" id="KW-0963">Cytoplasm</keyword>
<dbReference type="eggNOG" id="COG1576">
    <property type="taxonomic scope" value="Bacteria"/>
</dbReference>
<dbReference type="InterPro" id="IPR029026">
    <property type="entry name" value="tRNA_m1G_MTases_N"/>
</dbReference>
<feature type="binding site" evidence="6">
    <location>
        <begin position="127"/>
        <end position="132"/>
    </location>
    <ligand>
        <name>S-adenosyl-L-methionine</name>
        <dbReference type="ChEBI" id="CHEBI:59789"/>
    </ligand>
</feature>
<dbReference type="HOGENOM" id="CLU_100552_0_0_9"/>
<evidence type="ECO:0000256" key="1">
    <source>
        <dbReference type="ARBA" id="ARBA00022552"/>
    </source>
</evidence>
<dbReference type="PANTHER" id="PTHR33603:SF1">
    <property type="entry name" value="RIBOSOMAL RNA LARGE SUBUNIT METHYLTRANSFERASE H"/>
    <property type="match status" value="1"/>
</dbReference>
<dbReference type="OrthoDB" id="9806643at2"/>
<dbReference type="PANTHER" id="PTHR33603">
    <property type="entry name" value="METHYLTRANSFERASE"/>
    <property type="match status" value="1"/>
</dbReference>
<comment type="function">
    <text evidence="6">Specifically methylates the pseudouridine at position 1915 (m3Psi1915) in 23S rRNA.</text>
</comment>
<proteinExistence type="inferred from homology"/>
<evidence type="ECO:0000256" key="3">
    <source>
        <dbReference type="ARBA" id="ARBA00022679"/>
    </source>
</evidence>
<feature type="binding site" evidence="6">
    <location>
        <position position="76"/>
    </location>
    <ligand>
        <name>S-adenosyl-L-methionine</name>
        <dbReference type="ChEBI" id="CHEBI:59789"/>
    </ligand>
</feature>
<keyword evidence="4 6" id="KW-0949">S-adenosyl-L-methionine</keyword>
<dbReference type="PIRSF" id="PIRSF004505">
    <property type="entry name" value="MT_bac"/>
    <property type="match status" value="1"/>
</dbReference>
<comment type="subcellular location">
    <subcellularLocation>
        <location evidence="6">Cytoplasm</location>
    </subcellularLocation>
</comment>
<reference evidence="8 9" key="1">
    <citation type="journal article" date="2010" name="Stand. Genomic Sci.">
        <title>Complete genome sequence of Acetohalobium arabaticum type strain (Z-7288).</title>
        <authorList>
            <person name="Sikorski J."/>
            <person name="Lapidus A."/>
            <person name="Chertkov O."/>
            <person name="Lucas S."/>
            <person name="Copeland A."/>
            <person name="Glavina Del Rio T."/>
            <person name="Nolan M."/>
            <person name="Tice H."/>
            <person name="Cheng J.F."/>
            <person name="Han C."/>
            <person name="Brambilla E."/>
            <person name="Pitluck S."/>
            <person name="Liolios K."/>
            <person name="Ivanova N."/>
            <person name="Mavromatis K."/>
            <person name="Mikhailova N."/>
            <person name="Pati A."/>
            <person name="Bruce D."/>
            <person name="Detter C."/>
            <person name="Tapia R."/>
            <person name="Goodwin L."/>
            <person name="Chen A."/>
            <person name="Palaniappan K."/>
            <person name="Land M."/>
            <person name="Hauser L."/>
            <person name="Chang Y.J."/>
            <person name="Jeffries C.D."/>
            <person name="Rohde M."/>
            <person name="Goker M."/>
            <person name="Spring S."/>
            <person name="Woyke T."/>
            <person name="Bristow J."/>
            <person name="Eisen J.A."/>
            <person name="Markowitz V."/>
            <person name="Hugenholtz P."/>
            <person name="Kyrpides N.C."/>
            <person name="Klenk H.P."/>
        </authorList>
    </citation>
    <scope>NUCLEOTIDE SEQUENCE [LARGE SCALE GENOMIC DNA]</scope>
    <source>
        <strain evidence="9">ATCC 49924 / DSM 5501 / Z-7288</strain>
    </source>
</reference>
<dbReference type="Gene3D" id="3.40.1280.10">
    <property type="match status" value="1"/>
</dbReference>